<organism evidence="3 4">
    <name type="scientific">Corynebacterium aquilae DSM 44791</name>
    <dbReference type="NCBI Taxonomy" id="1431546"/>
    <lineage>
        <taxon>Bacteria</taxon>
        <taxon>Bacillati</taxon>
        <taxon>Actinomycetota</taxon>
        <taxon>Actinomycetes</taxon>
        <taxon>Mycobacteriales</taxon>
        <taxon>Corynebacteriaceae</taxon>
        <taxon>Corynebacterium</taxon>
    </lineage>
</organism>
<dbReference type="STRING" id="1431546.CAQU_09890"/>
<comment type="subcellular location">
    <subcellularLocation>
        <location evidence="1">Virion</location>
    </subcellularLocation>
</comment>
<dbReference type="Gene3D" id="3.30.2400.10">
    <property type="entry name" value="Major capsid protein gp5"/>
    <property type="match status" value="1"/>
</dbReference>
<dbReference type="InterPro" id="IPR054612">
    <property type="entry name" value="Phage_capsid-like_C"/>
</dbReference>
<dbReference type="KEGG" id="caqu:CAQU_09890"/>
<evidence type="ECO:0000259" key="2">
    <source>
        <dbReference type="Pfam" id="PF05065"/>
    </source>
</evidence>
<dbReference type="EMBL" id="CP009245">
    <property type="protein sequence ID" value="APT85324.1"/>
    <property type="molecule type" value="Genomic_DNA"/>
</dbReference>
<dbReference type="OrthoDB" id="8444243at2"/>
<proteinExistence type="predicted"/>
<dbReference type="Pfam" id="PF05065">
    <property type="entry name" value="Phage_capsid"/>
    <property type="match status" value="1"/>
</dbReference>
<dbReference type="RefSeq" id="WP_075727251.1">
    <property type="nucleotide sequence ID" value="NZ_CP009245.1"/>
</dbReference>
<dbReference type="AlphaFoldDB" id="A0A1L7CHK0"/>
<name>A0A1L7CHK0_9CORY</name>
<evidence type="ECO:0000313" key="4">
    <source>
        <dbReference type="Proteomes" id="UP000185478"/>
    </source>
</evidence>
<evidence type="ECO:0000313" key="3">
    <source>
        <dbReference type="EMBL" id="APT85324.1"/>
    </source>
</evidence>
<dbReference type="SUPFAM" id="SSF56563">
    <property type="entry name" value="Major capsid protein gp5"/>
    <property type="match status" value="1"/>
</dbReference>
<dbReference type="InterPro" id="IPR024455">
    <property type="entry name" value="Phage_capsid"/>
</dbReference>
<evidence type="ECO:0000256" key="1">
    <source>
        <dbReference type="ARBA" id="ARBA00004328"/>
    </source>
</evidence>
<feature type="domain" description="Phage capsid-like C-terminal" evidence="2">
    <location>
        <begin position="133"/>
        <end position="404"/>
    </location>
</feature>
<accession>A0A1L7CHK0</accession>
<dbReference type="NCBIfam" id="TIGR01554">
    <property type="entry name" value="major_cap_HK97"/>
    <property type="match status" value="1"/>
</dbReference>
<gene>
    <name evidence="3" type="ORF">CAQU_09890</name>
</gene>
<sequence length="407" mass="44014">MNLKEQRAAAMKAARDLQESYGDNMTADQLAEVKSALDRVDAIDLEIKEARERNAVVNRLKNLGGGDEAPKEKEAEAPARSLGEHFVKAAGENLVKQAAGNQMSIAAPEFSKNADDPAKTPANLVDGWGTTYERAIVNARRERLIVADLMGSANVTSANIKYLVEKANRIAEGAANTVKEGEKKPYIKFADFDIVSESLSKVAALTKLTDEMIADYGFVADWINNQLIYELSVLEEKQLLNGDGSNANLKGLLERDGVQTVEAASKDEWFDKIYEANAKIPLATNLTGDGLVINPADYQNLRLTKDGNGQYLAGGPFTGQYGNGGIMVDPPVWGLRTVVSNAVPKGTAVVGAFRQGATILRRGGLRVDSTNTNDKDFENNLVTLRAEERLGLMVPVPAAFVKVTLTE</sequence>
<dbReference type="Gene3D" id="3.30.2320.10">
    <property type="entry name" value="hypothetical protein PF0899 domain"/>
    <property type="match status" value="1"/>
</dbReference>
<keyword evidence="4" id="KW-1185">Reference proteome</keyword>
<dbReference type="Proteomes" id="UP000185478">
    <property type="component" value="Chromosome"/>
</dbReference>
<reference evidence="3 4" key="1">
    <citation type="submission" date="2014-08" db="EMBL/GenBank/DDBJ databases">
        <title>Complete genome sequence of Corynebacterium aquilae S-613T(T) (=DSM 44791(T)), isolated from the choana of a healthy golden eagle.</title>
        <authorList>
            <person name="Ruckert C."/>
            <person name="Albersmeier A."/>
            <person name="Winkler A."/>
            <person name="Kalinowski J."/>
        </authorList>
    </citation>
    <scope>NUCLEOTIDE SEQUENCE [LARGE SCALE GENOMIC DNA]</scope>
    <source>
        <strain evidence="3 4">S-613</strain>
    </source>
</reference>
<protein>
    <submittedName>
        <fullName evidence="3">Capsid protein</fullName>
    </submittedName>
</protein>